<reference evidence="10" key="3">
    <citation type="submission" date="2025-09" db="UniProtKB">
        <authorList>
            <consortium name="Ensembl"/>
        </authorList>
    </citation>
    <scope>IDENTIFICATION</scope>
</reference>
<feature type="domain" description="C2H2-type" evidence="9">
    <location>
        <begin position="445"/>
        <end position="472"/>
    </location>
</feature>
<keyword evidence="5" id="KW-0539">Nucleus</keyword>
<dbReference type="InterPro" id="IPR013087">
    <property type="entry name" value="Znf_C2H2_type"/>
</dbReference>
<evidence type="ECO:0000259" key="9">
    <source>
        <dbReference type="PROSITE" id="PS50157"/>
    </source>
</evidence>
<keyword evidence="3 6" id="KW-0863">Zinc-finger</keyword>
<dbReference type="PROSITE" id="PS00028">
    <property type="entry name" value="ZINC_FINGER_C2H2_1"/>
    <property type="match status" value="3"/>
</dbReference>
<dbReference type="Pfam" id="PF00096">
    <property type="entry name" value="zf-C2H2"/>
    <property type="match status" value="1"/>
</dbReference>
<dbReference type="SMART" id="SM00355">
    <property type="entry name" value="ZnF_C2H2"/>
    <property type="match status" value="8"/>
</dbReference>
<dbReference type="PANTHER" id="PTHR24396">
    <property type="entry name" value="ZINC FINGER PROTEIN"/>
    <property type="match status" value="1"/>
</dbReference>
<evidence type="ECO:0000256" key="7">
    <source>
        <dbReference type="SAM" id="Coils"/>
    </source>
</evidence>
<dbReference type="SUPFAM" id="SSF57667">
    <property type="entry name" value="beta-beta-alpha zinc fingers"/>
    <property type="match status" value="1"/>
</dbReference>
<dbReference type="GO" id="GO:0008270">
    <property type="term" value="F:zinc ion binding"/>
    <property type="evidence" value="ECO:0007669"/>
    <property type="project" value="UniProtKB-KW"/>
</dbReference>
<reference evidence="10" key="2">
    <citation type="submission" date="2025-08" db="UniProtKB">
        <authorList>
            <consortium name="Ensembl"/>
        </authorList>
    </citation>
    <scope>IDENTIFICATION</scope>
</reference>
<dbReference type="EMBL" id="AFYH01117572">
    <property type="status" value="NOT_ANNOTATED_CDS"/>
    <property type="molecule type" value="Genomic_DNA"/>
</dbReference>
<dbReference type="GeneTree" id="ENSGT00940000158258"/>
<dbReference type="OMA" id="SSKQANC"/>
<feature type="compositionally biased region" description="Low complexity" evidence="8">
    <location>
        <begin position="396"/>
        <end position="407"/>
    </location>
</feature>
<organism evidence="10 11">
    <name type="scientific">Latimeria chalumnae</name>
    <name type="common">Coelacanth</name>
    <dbReference type="NCBI Taxonomy" id="7897"/>
    <lineage>
        <taxon>Eukaryota</taxon>
        <taxon>Metazoa</taxon>
        <taxon>Chordata</taxon>
        <taxon>Craniata</taxon>
        <taxon>Vertebrata</taxon>
        <taxon>Euteleostomi</taxon>
        <taxon>Coelacanthiformes</taxon>
        <taxon>Coelacanthidae</taxon>
        <taxon>Latimeria</taxon>
    </lineage>
</organism>
<keyword evidence="4" id="KW-0862">Zinc</keyword>
<feature type="region of interest" description="Disordered" evidence="8">
    <location>
        <begin position="372"/>
        <end position="407"/>
    </location>
</feature>
<keyword evidence="11" id="KW-1185">Reference proteome</keyword>
<dbReference type="FunFam" id="3.30.160.60:FF:000409">
    <property type="entry name" value="zinc finger protein 644 isoform X1"/>
    <property type="match status" value="1"/>
</dbReference>
<evidence type="ECO:0000256" key="8">
    <source>
        <dbReference type="SAM" id="MobiDB-lite"/>
    </source>
</evidence>
<feature type="compositionally biased region" description="Polar residues" evidence="8">
    <location>
        <begin position="375"/>
        <end position="388"/>
    </location>
</feature>
<accession>H3AXS3</accession>
<dbReference type="InterPro" id="IPR055125">
    <property type="entry name" value="Wiz_C_Znf"/>
</dbReference>
<feature type="coiled-coil region" evidence="7">
    <location>
        <begin position="464"/>
        <end position="494"/>
    </location>
</feature>
<feature type="compositionally biased region" description="Polar residues" evidence="8">
    <location>
        <begin position="136"/>
        <end position="146"/>
    </location>
</feature>
<evidence type="ECO:0000256" key="4">
    <source>
        <dbReference type="ARBA" id="ARBA00022833"/>
    </source>
</evidence>
<dbReference type="InterPro" id="IPR036236">
    <property type="entry name" value="Znf_C2H2_sf"/>
</dbReference>
<evidence type="ECO:0000256" key="2">
    <source>
        <dbReference type="ARBA" id="ARBA00022723"/>
    </source>
</evidence>
<dbReference type="HOGENOM" id="CLU_005590_0_0_1"/>
<dbReference type="GO" id="GO:0000978">
    <property type="term" value="F:RNA polymerase II cis-regulatory region sequence-specific DNA binding"/>
    <property type="evidence" value="ECO:0007669"/>
    <property type="project" value="TreeGrafter"/>
</dbReference>
<dbReference type="InParanoid" id="H3AXS3"/>
<dbReference type="PROSITE" id="PS50157">
    <property type="entry name" value="ZINC_FINGER_C2H2_2"/>
    <property type="match status" value="2"/>
</dbReference>
<feature type="region of interest" description="Disordered" evidence="8">
    <location>
        <begin position="133"/>
        <end position="165"/>
    </location>
</feature>
<evidence type="ECO:0000256" key="3">
    <source>
        <dbReference type="ARBA" id="ARBA00022771"/>
    </source>
</evidence>
<feature type="region of interest" description="Disordered" evidence="8">
    <location>
        <begin position="36"/>
        <end position="71"/>
    </location>
</feature>
<keyword evidence="2" id="KW-0479">Metal-binding</keyword>
<evidence type="ECO:0000256" key="6">
    <source>
        <dbReference type="PROSITE-ProRule" id="PRU00042"/>
    </source>
</evidence>
<dbReference type="eggNOG" id="KOG1721">
    <property type="taxonomic scope" value="Eukaryota"/>
</dbReference>
<dbReference type="GO" id="GO:0000981">
    <property type="term" value="F:DNA-binding transcription factor activity, RNA polymerase II-specific"/>
    <property type="evidence" value="ECO:0007669"/>
    <property type="project" value="TreeGrafter"/>
</dbReference>
<evidence type="ECO:0000313" key="10">
    <source>
        <dbReference type="Ensembl" id="ENSLACP00000014444.1"/>
    </source>
</evidence>
<dbReference type="InterPro" id="IPR051643">
    <property type="entry name" value="Transcr_Reg_ZincFinger"/>
</dbReference>
<evidence type="ECO:0000256" key="1">
    <source>
        <dbReference type="ARBA" id="ARBA00004123"/>
    </source>
</evidence>
<feature type="compositionally biased region" description="Polar residues" evidence="8">
    <location>
        <begin position="44"/>
        <end position="63"/>
    </location>
</feature>
<sequence>ATSFVSCFLELMRFKRKIIIMEDLRTNDDFHCAKGGLTDEESTNKLQKSPENQMSFQRKSTLSVPEEMSRDSSAKALSRTQSTLFIHTGASTVSSENVILPKGTAGNGPVSHSVLTKTSVVNKGSASLKILHPMGQSANDSNSPSLNAVHDLQRPRKSTNQNSTQNQVLLFVPNVASTQNTIGTKQKLTTSTSVIDCEIVKSEKKDVALISKIDNCEESKKLIIENMECAKSSGESSSNINDYKSENISEIHWDPQKEFMQFLLTSEDGEIEKSQVQCTLGMEKKKKIDIVEISDFSEEGYAEVHYISKESKVLNVEMLEHYEEEPPLAANRENNLTEIDAGSRAVDSEADLPKEAIKHLIINSSTGKCSERNRTVQASAFPNTTSKENVQKKSDSSSTVSSEQEPSFFPCTKCNVNFKEKKHLHRHMMQHLDGHFRHLNVPRPYACRECGRTFRDRNSLLKHMIIHQERRQKLMEEIRELKELQDEGRNARLQCPQCVFGTNCPKTFVQHAKTHEKDKRYYCCEECNFMAVTESELECHRGSMHGAIMKSLISSEASHRKFLKKTCTRESLLGPSRKSAVYMCSICPFTTCARNILKKHVEYLHQLPFPDRLEGKPMMEKTEKVTLKEPPLTSSRTKQLMQVQQLHSFPKKSISRQDMKRRMGSNASLGRVTGLYKNTTKPQKARKSVPQLATALGSRSDSQNKSMQITSSTAHKCGFFQQSYREKDGAEIKNNASLHKGKYENSSKMSSEELHPLTLKKENASSNCCKLIVSTSDNSHNEYLVIESENICEKKLEESEYLDCQIGSMRDSDEELMSDEMVSDDALNDCPDVLQKMTVVVLQKLDPRTKKKKRCPKQKTLGEHGHFTICSSEAKPNTARCNVNDHKETSLFPSFQEQLNDLEGDDDYSSFSAEDDSKLFFKYFENADNHNYLHNEHNIEYLHSVESNLPVHNSFIHWTELSLEKKSCPYCPAVFETGVGLSNHVRGHLHRAGLSYEARHVVSPEQIASRDKVKRIRRSGTPVKRIRKVVEKPESASETTCPLCGGWFDTKIGLSNHVRGHLKRLGKTRWDSNKSPICILNEMMQNEEDYEKILKTLNNRRIIPRPFVSSEFSTSGGLFLTPSNVPIKVQNGDLETKSLSMPVLQEERLSVPHEHFEVHAVPTIEKNFQPSTLIELLKKKKYRGEVNVASLQKNHTQTARKRLVQKFMIPLKEDNSLMYQAQKNTDLALQTAFDCKQKKTRSRPGTKKKVLSLPNAAEDVYILKCRFCDLVFRGPLSVQEDWIKHLQRHVINANLPRTGAGMVEVKSLPKETSLVKSETSLPLLVAEAAL</sequence>
<feature type="domain" description="C2H2-type" evidence="9">
    <location>
        <begin position="409"/>
        <end position="431"/>
    </location>
</feature>
<dbReference type="Pfam" id="PF23015">
    <property type="entry name" value="zf-WIZ"/>
    <property type="match status" value="1"/>
</dbReference>
<dbReference type="Gene3D" id="3.30.160.60">
    <property type="entry name" value="Classic Zinc Finger"/>
    <property type="match status" value="2"/>
</dbReference>
<keyword evidence="7" id="KW-0175">Coiled coil</keyword>
<dbReference type="FunCoup" id="H3AXS3">
    <property type="interactions" value="2991"/>
</dbReference>
<comment type="subcellular location">
    <subcellularLocation>
        <location evidence="1">Nucleus</location>
    </subcellularLocation>
</comment>
<reference evidence="11" key="1">
    <citation type="submission" date="2011-08" db="EMBL/GenBank/DDBJ databases">
        <title>The draft genome of Latimeria chalumnae.</title>
        <authorList>
            <person name="Di Palma F."/>
            <person name="Alfoldi J."/>
            <person name="Johnson J."/>
            <person name="Berlin A."/>
            <person name="Gnerre S."/>
            <person name="Jaffe D."/>
            <person name="MacCallum I."/>
            <person name="Young S."/>
            <person name="Walker B.J."/>
            <person name="Lander E."/>
            <person name="Lindblad-Toh K."/>
        </authorList>
    </citation>
    <scope>NUCLEOTIDE SEQUENCE [LARGE SCALE GENOMIC DNA]</scope>
    <source>
        <strain evidence="11">Wild caught</strain>
    </source>
</reference>
<evidence type="ECO:0000256" key="5">
    <source>
        <dbReference type="ARBA" id="ARBA00023242"/>
    </source>
</evidence>
<name>H3AXS3_LATCH</name>
<protein>
    <submittedName>
        <fullName evidence="10">Zinc finger protein 644</fullName>
    </submittedName>
</protein>
<dbReference type="STRING" id="7897.ENSLACP00000014444"/>
<evidence type="ECO:0000313" key="11">
    <source>
        <dbReference type="Proteomes" id="UP000008672"/>
    </source>
</evidence>
<gene>
    <name evidence="10" type="primary">ZNF644</name>
</gene>
<proteinExistence type="predicted"/>
<dbReference type="Bgee" id="ENSLACG00000012711">
    <property type="expression patterns" value="Expressed in post-anal tail muscle and 4 other cell types or tissues"/>
</dbReference>
<dbReference type="PANTHER" id="PTHR24396:SF25">
    <property type="entry name" value="ZINC FINGER PROTEIN 644"/>
    <property type="match status" value="1"/>
</dbReference>
<dbReference type="Ensembl" id="ENSLACT00000014544.1">
    <property type="protein sequence ID" value="ENSLACP00000014444.1"/>
    <property type="gene ID" value="ENSLACG00000012711.2"/>
</dbReference>
<dbReference type="GO" id="GO:0005634">
    <property type="term" value="C:nucleus"/>
    <property type="evidence" value="ECO:0007669"/>
    <property type="project" value="UniProtKB-SubCell"/>
</dbReference>
<dbReference type="Proteomes" id="UP000008672">
    <property type="component" value="Unassembled WGS sequence"/>
</dbReference>